<feature type="compositionally biased region" description="Gly residues" evidence="1">
    <location>
        <begin position="51"/>
        <end position="60"/>
    </location>
</feature>
<name>A0A0E0B845_9ORYZ</name>
<keyword evidence="3" id="KW-1185">Reference proteome</keyword>
<evidence type="ECO:0000313" key="2">
    <source>
        <dbReference type="EnsemblPlants" id="OGLUM10G03120.1"/>
    </source>
</evidence>
<protein>
    <submittedName>
        <fullName evidence="2">Uncharacterized protein</fullName>
    </submittedName>
</protein>
<dbReference type="EnsemblPlants" id="OGLUM10G03120.1">
    <property type="protein sequence ID" value="OGLUM10G03120.1"/>
    <property type="gene ID" value="OGLUM10G03120"/>
</dbReference>
<feature type="compositionally biased region" description="Basic residues" evidence="1">
    <location>
        <begin position="86"/>
        <end position="99"/>
    </location>
</feature>
<dbReference type="Gramene" id="OGLUM10G03120.1">
    <property type="protein sequence ID" value="OGLUM10G03120.1"/>
    <property type="gene ID" value="OGLUM10G03120"/>
</dbReference>
<feature type="region of interest" description="Disordered" evidence="1">
    <location>
        <begin position="39"/>
        <end position="100"/>
    </location>
</feature>
<evidence type="ECO:0000313" key="3">
    <source>
        <dbReference type="Proteomes" id="UP000026961"/>
    </source>
</evidence>
<dbReference type="Proteomes" id="UP000026961">
    <property type="component" value="Chromosome 10"/>
</dbReference>
<reference evidence="2" key="2">
    <citation type="submission" date="2018-05" db="EMBL/GenBank/DDBJ databases">
        <title>OgluRS3 (Oryza glumaepatula Reference Sequence Version 3).</title>
        <authorList>
            <person name="Zhang J."/>
            <person name="Kudrna D."/>
            <person name="Lee S."/>
            <person name="Talag J."/>
            <person name="Welchert J."/>
            <person name="Wing R.A."/>
        </authorList>
    </citation>
    <scope>NUCLEOTIDE SEQUENCE [LARGE SCALE GENOMIC DNA]</scope>
</reference>
<organism evidence="2">
    <name type="scientific">Oryza glumipatula</name>
    <dbReference type="NCBI Taxonomy" id="40148"/>
    <lineage>
        <taxon>Eukaryota</taxon>
        <taxon>Viridiplantae</taxon>
        <taxon>Streptophyta</taxon>
        <taxon>Embryophyta</taxon>
        <taxon>Tracheophyta</taxon>
        <taxon>Spermatophyta</taxon>
        <taxon>Magnoliopsida</taxon>
        <taxon>Liliopsida</taxon>
        <taxon>Poales</taxon>
        <taxon>Poaceae</taxon>
        <taxon>BOP clade</taxon>
        <taxon>Oryzoideae</taxon>
        <taxon>Oryzeae</taxon>
        <taxon>Oryzinae</taxon>
        <taxon>Oryza</taxon>
    </lineage>
</organism>
<dbReference type="HOGENOM" id="CLU_2088584_0_0_1"/>
<sequence length="117" mass="12633">MVIGGGALAVGGEAAAVAPEPRAWRMPVGRHWWRGHLIAGGRRGERKEGEGGGGRPGGHAGTVDAFRLAGKARRQHAGAAEAEARRRSRKSARERRRGVMRKEDEEVFRVGFLCTNL</sequence>
<reference evidence="2" key="1">
    <citation type="submission" date="2015-04" db="UniProtKB">
        <authorList>
            <consortium name="EnsemblPlants"/>
        </authorList>
    </citation>
    <scope>IDENTIFICATION</scope>
</reference>
<dbReference type="AlphaFoldDB" id="A0A0E0B845"/>
<evidence type="ECO:0000256" key="1">
    <source>
        <dbReference type="SAM" id="MobiDB-lite"/>
    </source>
</evidence>
<proteinExistence type="predicted"/>
<accession>A0A0E0B845</accession>